<dbReference type="EMBL" id="JAAVJI010000018">
    <property type="protein sequence ID" value="NJP03378.1"/>
    <property type="molecule type" value="Genomic_DNA"/>
</dbReference>
<accession>A0ABX0YN38</accession>
<reference evidence="2 3" key="1">
    <citation type="submission" date="2020-03" db="EMBL/GenBank/DDBJ databases">
        <authorList>
            <person name="Wang L."/>
            <person name="He N."/>
            <person name="Li Y."/>
            <person name="Fang Y."/>
            <person name="Zhang F."/>
        </authorList>
    </citation>
    <scope>NUCLEOTIDE SEQUENCE [LARGE SCALE GENOMIC DNA]</scope>
    <source>
        <strain evidence="3">hsmgli-8</strain>
    </source>
</reference>
<dbReference type="Proteomes" id="UP000746535">
    <property type="component" value="Unassembled WGS sequence"/>
</dbReference>
<dbReference type="PANTHER" id="PTHR46889">
    <property type="entry name" value="TRANSPOSASE INSF FOR INSERTION SEQUENCE IS3B-RELATED"/>
    <property type="match status" value="1"/>
</dbReference>
<sequence>MNNYLVSRELITQSMSRRWNCYDNAPTERLFRSLKKEWIPTVGYMTAALAEQDIGRYLMQRYNWTRPHQHNGFVPPAVAEEKINSVSGNC</sequence>
<organism evidence="2 3">
    <name type="scientific">Pseudomonas quercus</name>
    <dbReference type="NCBI Taxonomy" id="2722792"/>
    <lineage>
        <taxon>Bacteria</taxon>
        <taxon>Pseudomonadati</taxon>
        <taxon>Pseudomonadota</taxon>
        <taxon>Gammaproteobacteria</taxon>
        <taxon>Pseudomonadales</taxon>
        <taxon>Pseudomonadaceae</taxon>
        <taxon>Pseudomonas</taxon>
    </lineage>
</organism>
<evidence type="ECO:0000313" key="2">
    <source>
        <dbReference type="EMBL" id="NJP03378.1"/>
    </source>
</evidence>
<keyword evidence="3" id="KW-1185">Reference proteome</keyword>
<dbReference type="Pfam" id="PF13683">
    <property type="entry name" value="rve_3"/>
    <property type="match status" value="1"/>
</dbReference>
<protein>
    <submittedName>
        <fullName evidence="2">Transposase</fullName>
    </submittedName>
</protein>
<feature type="domain" description="Integrase catalytic" evidence="1">
    <location>
        <begin position="11"/>
        <end position="76"/>
    </location>
</feature>
<dbReference type="InterPro" id="IPR012337">
    <property type="entry name" value="RNaseH-like_sf"/>
</dbReference>
<dbReference type="InterPro" id="IPR001584">
    <property type="entry name" value="Integrase_cat-core"/>
</dbReference>
<name>A0ABX0YN38_9PSED</name>
<evidence type="ECO:0000259" key="1">
    <source>
        <dbReference type="Pfam" id="PF13683"/>
    </source>
</evidence>
<comment type="caution">
    <text evidence="2">The sequence shown here is derived from an EMBL/GenBank/DDBJ whole genome shotgun (WGS) entry which is preliminary data.</text>
</comment>
<dbReference type="SUPFAM" id="SSF53098">
    <property type="entry name" value="Ribonuclease H-like"/>
    <property type="match status" value="1"/>
</dbReference>
<proteinExistence type="predicted"/>
<dbReference type="PANTHER" id="PTHR46889:SF4">
    <property type="entry name" value="TRANSPOSASE INSO FOR INSERTION SEQUENCE ELEMENT IS911B-RELATED"/>
    <property type="match status" value="1"/>
</dbReference>
<gene>
    <name evidence="2" type="ORF">HBH25_21305</name>
</gene>
<dbReference type="InterPro" id="IPR050900">
    <property type="entry name" value="Transposase_IS3/IS150/IS904"/>
</dbReference>
<evidence type="ECO:0000313" key="3">
    <source>
        <dbReference type="Proteomes" id="UP000746535"/>
    </source>
</evidence>